<proteinExistence type="predicted"/>
<feature type="region of interest" description="Disordered" evidence="2">
    <location>
        <begin position="163"/>
        <end position="194"/>
    </location>
</feature>
<gene>
    <name evidence="4" type="ORF">H9932_14860</name>
</gene>
<feature type="compositionally biased region" description="Low complexity" evidence="2">
    <location>
        <begin position="163"/>
        <end position="181"/>
    </location>
</feature>
<keyword evidence="1" id="KW-0732">Signal</keyword>
<dbReference type="AlphaFoldDB" id="A0A9D2Q3Q7"/>
<organism evidence="4 5">
    <name type="scientific">Candidatus Brachybacterium intestinipullorum</name>
    <dbReference type="NCBI Taxonomy" id="2838512"/>
    <lineage>
        <taxon>Bacteria</taxon>
        <taxon>Bacillati</taxon>
        <taxon>Actinomycetota</taxon>
        <taxon>Actinomycetes</taxon>
        <taxon>Micrococcales</taxon>
        <taxon>Dermabacteraceae</taxon>
        <taxon>Brachybacterium</taxon>
    </lineage>
</organism>
<dbReference type="GO" id="GO:0004222">
    <property type="term" value="F:metalloendopeptidase activity"/>
    <property type="evidence" value="ECO:0007669"/>
    <property type="project" value="TreeGrafter"/>
</dbReference>
<evidence type="ECO:0000313" key="5">
    <source>
        <dbReference type="Proteomes" id="UP000823854"/>
    </source>
</evidence>
<feature type="domain" description="M23ase beta-sheet core" evidence="3">
    <location>
        <begin position="45"/>
        <end position="141"/>
    </location>
</feature>
<dbReference type="SUPFAM" id="SSF51261">
    <property type="entry name" value="Duplicated hybrid motif"/>
    <property type="match status" value="1"/>
</dbReference>
<dbReference type="InterPro" id="IPR011055">
    <property type="entry name" value="Dup_hybrid_motif"/>
</dbReference>
<dbReference type="InterPro" id="IPR016047">
    <property type="entry name" value="M23ase_b-sheet_dom"/>
</dbReference>
<name>A0A9D2Q3Q7_9MICO</name>
<dbReference type="Proteomes" id="UP000823854">
    <property type="component" value="Unassembled WGS sequence"/>
</dbReference>
<dbReference type="EMBL" id="DWWC01000320">
    <property type="protein sequence ID" value="HJC70940.1"/>
    <property type="molecule type" value="Genomic_DNA"/>
</dbReference>
<reference evidence="4" key="2">
    <citation type="submission" date="2021-04" db="EMBL/GenBank/DDBJ databases">
        <authorList>
            <person name="Gilroy R."/>
        </authorList>
    </citation>
    <scope>NUCLEOTIDE SEQUENCE</scope>
    <source>
        <strain evidence="4">CHK130-7132</strain>
    </source>
</reference>
<protein>
    <submittedName>
        <fullName evidence="4">M23 family metallopeptidase</fullName>
    </submittedName>
</protein>
<accession>A0A9D2Q3Q7</accession>
<dbReference type="Gene3D" id="2.70.70.10">
    <property type="entry name" value="Glucose Permease (Domain IIA)"/>
    <property type="match status" value="1"/>
</dbReference>
<dbReference type="Pfam" id="PF01551">
    <property type="entry name" value="Peptidase_M23"/>
    <property type="match status" value="1"/>
</dbReference>
<reference evidence="4" key="1">
    <citation type="journal article" date="2021" name="PeerJ">
        <title>Extensive microbial diversity within the chicken gut microbiome revealed by metagenomics and culture.</title>
        <authorList>
            <person name="Gilroy R."/>
            <person name="Ravi A."/>
            <person name="Getino M."/>
            <person name="Pursley I."/>
            <person name="Horton D.L."/>
            <person name="Alikhan N.F."/>
            <person name="Baker D."/>
            <person name="Gharbi K."/>
            <person name="Hall N."/>
            <person name="Watson M."/>
            <person name="Adriaenssens E.M."/>
            <person name="Foster-Nyarko E."/>
            <person name="Jarju S."/>
            <person name="Secka A."/>
            <person name="Antonio M."/>
            <person name="Oren A."/>
            <person name="Chaudhuri R.R."/>
            <person name="La Ragione R."/>
            <person name="Hildebrand F."/>
            <person name="Pallen M.J."/>
        </authorList>
    </citation>
    <scope>NUCLEOTIDE SEQUENCE</scope>
    <source>
        <strain evidence="4">CHK130-7132</strain>
    </source>
</reference>
<comment type="caution">
    <text evidence="4">The sequence shown here is derived from an EMBL/GenBank/DDBJ whole genome shotgun (WGS) entry which is preliminary data.</text>
</comment>
<evidence type="ECO:0000313" key="4">
    <source>
        <dbReference type="EMBL" id="HJC70940.1"/>
    </source>
</evidence>
<dbReference type="PANTHER" id="PTHR21666:SF289">
    <property type="entry name" value="L-ALA--D-GLU ENDOPEPTIDASE"/>
    <property type="match status" value="1"/>
</dbReference>
<dbReference type="CDD" id="cd12797">
    <property type="entry name" value="M23_peptidase"/>
    <property type="match status" value="1"/>
</dbReference>
<dbReference type="PANTHER" id="PTHR21666">
    <property type="entry name" value="PEPTIDASE-RELATED"/>
    <property type="match status" value="1"/>
</dbReference>
<sequence length="213" mass="21098">MLVLVLAVPPPGAARAEGPRWQWPTPPPHEVVARFEAPTTPYGPGHRGIDIAVSGGAQIRAVEAGTVRFSGSLAGRGVVSVVHADGLLSTYEPVTSTLSEGARVAAGDVLGTLEGGSPSSHCGERDCLHLGARRGESYLDPLLLLGGRGPSVLLPWEGGGSVGASASAPGRASTGSASPGGVPAGSPPGSSPVLLTRPVVQLQGAGPHAAGLV</sequence>
<evidence type="ECO:0000256" key="2">
    <source>
        <dbReference type="SAM" id="MobiDB-lite"/>
    </source>
</evidence>
<dbReference type="InterPro" id="IPR050570">
    <property type="entry name" value="Cell_wall_metabolism_enzyme"/>
</dbReference>
<evidence type="ECO:0000256" key="1">
    <source>
        <dbReference type="ARBA" id="ARBA00022729"/>
    </source>
</evidence>
<evidence type="ECO:0000259" key="3">
    <source>
        <dbReference type="Pfam" id="PF01551"/>
    </source>
</evidence>